<proteinExistence type="predicted"/>
<keyword evidence="2" id="KW-0808">Transferase</keyword>
<reference evidence="3" key="1">
    <citation type="journal article" date="2019" name="Int. J. Syst. Evol. Microbiol.">
        <title>The Global Catalogue of Microorganisms (GCM) 10K type strain sequencing project: providing services to taxonomists for standard genome sequencing and annotation.</title>
        <authorList>
            <consortium name="The Broad Institute Genomics Platform"/>
            <consortium name="The Broad Institute Genome Sequencing Center for Infectious Disease"/>
            <person name="Wu L."/>
            <person name="Ma J."/>
        </authorList>
    </citation>
    <scope>NUCLEOTIDE SEQUENCE [LARGE SCALE GENOMIC DNA]</scope>
    <source>
        <strain evidence="3">JCM 15313</strain>
    </source>
</reference>
<evidence type="ECO:0000313" key="2">
    <source>
        <dbReference type="EMBL" id="GAA2003440.1"/>
    </source>
</evidence>
<dbReference type="GO" id="GO:0016301">
    <property type="term" value="F:kinase activity"/>
    <property type="evidence" value="ECO:0007669"/>
    <property type="project" value="UniProtKB-KW"/>
</dbReference>
<dbReference type="EMBL" id="BAAAPC010000014">
    <property type="protein sequence ID" value="GAA2003440.1"/>
    <property type="molecule type" value="Genomic_DNA"/>
</dbReference>
<keyword evidence="3" id="KW-1185">Reference proteome</keyword>
<dbReference type="RefSeq" id="WP_344163526.1">
    <property type="nucleotide sequence ID" value="NZ_BAAAPC010000014.1"/>
</dbReference>
<gene>
    <name evidence="2" type="primary">glnX</name>
    <name evidence="2" type="ORF">GCM10009799_33180</name>
</gene>
<accession>A0ABP5EP46</accession>
<feature type="transmembrane region" description="Helical" evidence="1">
    <location>
        <begin position="44"/>
        <end position="64"/>
    </location>
</feature>
<keyword evidence="1" id="KW-0472">Membrane</keyword>
<feature type="transmembrane region" description="Helical" evidence="1">
    <location>
        <begin position="257"/>
        <end position="280"/>
    </location>
</feature>
<organism evidence="2 3">
    <name type="scientific">Nocardiopsis rhodophaea</name>
    <dbReference type="NCBI Taxonomy" id="280238"/>
    <lineage>
        <taxon>Bacteria</taxon>
        <taxon>Bacillati</taxon>
        <taxon>Actinomycetota</taxon>
        <taxon>Actinomycetes</taxon>
        <taxon>Streptosporangiales</taxon>
        <taxon>Nocardiopsidaceae</taxon>
        <taxon>Nocardiopsis</taxon>
    </lineage>
</organism>
<evidence type="ECO:0000313" key="3">
    <source>
        <dbReference type="Proteomes" id="UP001501585"/>
    </source>
</evidence>
<comment type="caution">
    <text evidence="2">The sequence shown here is derived from an EMBL/GenBank/DDBJ whole genome shotgun (WGS) entry which is preliminary data.</text>
</comment>
<dbReference type="Proteomes" id="UP001501585">
    <property type="component" value="Unassembled WGS sequence"/>
</dbReference>
<keyword evidence="2" id="KW-0418">Kinase</keyword>
<keyword evidence="1" id="KW-1133">Transmembrane helix</keyword>
<sequence>MLKGTSDDPSIADSLAHEAIERVRSEGQMSEAFWPQTTPARIRFLALASLGMLLVLFLIVGLAIGQARDGMRIIGREAGPKVMATSDLYYALSAMDTQVANMLLLRGEGEEAEVSAAMRTFEERRRSADEAMMGAIQLVEGNATQERNLRDILDGLGRYEQLVAEARLLSRIDDSDGQASDEVVDRYRTATWEMRYELLPKAHNLTLSGGAEIRQTYEEKRTAALVGLMWVAAVGLLTVGVMAALHRYIAMKFRRRINPALALATGGTLVVTVMAVAMLGTQAEYLRAAKEDGIDRVLDLSRARLASTNMQGDQSRYLLDPQLRFNYEQLYLEEAQRILYLSPEDGDVPGNLGSYTDEVDVLAGTYTDYPGDAYGFLGKRIGDSSVPGQQAALERVVREYAVFHAADREMRDLAAKGEDEKAVALRMGKVEQAFGPYEAALTDLIGLHKRAFEDAVAVGERGQGGWSVVLPLVTLFIALLVVAGIYPRLAEYR</sequence>
<name>A0ABP5EP46_9ACTN</name>
<protein>
    <submittedName>
        <fullName evidence="2">Protein kinase G-activating protein GlnX</fullName>
    </submittedName>
</protein>
<feature type="transmembrane region" description="Helical" evidence="1">
    <location>
        <begin position="223"/>
        <end position="245"/>
    </location>
</feature>
<feature type="transmembrane region" description="Helical" evidence="1">
    <location>
        <begin position="468"/>
        <end position="486"/>
    </location>
</feature>
<keyword evidence="1" id="KW-0812">Transmembrane</keyword>
<evidence type="ECO:0000256" key="1">
    <source>
        <dbReference type="SAM" id="Phobius"/>
    </source>
</evidence>